<dbReference type="InterPro" id="IPR029063">
    <property type="entry name" value="SAM-dependent_MTases_sf"/>
</dbReference>
<organism evidence="2 3">
    <name type="scientific">Streptomyces olivaceus</name>
    <dbReference type="NCBI Taxonomy" id="47716"/>
    <lineage>
        <taxon>Bacteria</taxon>
        <taxon>Bacillati</taxon>
        <taxon>Actinomycetota</taxon>
        <taxon>Actinomycetes</taxon>
        <taxon>Kitasatosporales</taxon>
        <taxon>Streptomycetaceae</taxon>
        <taxon>Streptomyces</taxon>
    </lineage>
</organism>
<reference evidence="2 3" key="1">
    <citation type="submission" date="2021-06" db="EMBL/GenBank/DDBJ databases">
        <title>Ecological speciation of a Streptomyces species isolated from different habitats and geographic origins.</title>
        <authorList>
            <person name="Wang J."/>
        </authorList>
    </citation>
    <scope>NUCLEOTIDE SEQUENCE [LARGE SCALE GENOMIC DNA]</scope>
    <source>
        <strain evidence="2 3">FXJ8.012</strain>
    </source>
</reference>
<accession>A0ABS7W386</accession>
<dbReference type="InterPro" id="IPR041698">
    <property type="entry name" value="Methyltransf_25"/>
</dbReference>
<sequence>MSGLDIAEPRHLAASNLFYRDPALYDRVQSDSTSASSCRALVHRHRPGARTLLDLGCGTGRELELLARHFDCIGVEFQPGLVDYARRTRPGLDIRLGDMRTIRLDHTADVLTCLGNSLSYVHDNQDIQAVFRTFAAHARPGTLLVLCCSVAPIERDEPQEAEVETGSDTAHVTITYEWDLRTQMNTMRRHWVFNSGEETRDVIRRRVLGPRELELYATLAGFDVLQISDEIGAGTLHGPTAYTVARYR</sequence>
<feature type="domain" description="Methyltransferase" evidence="1">
    <location>
        <begin position="53"/>
        <end position="141"/>
    </location>
</feature>
<dbReference type="GO" id="GO:0008168">
    <property type="term" value="F:methyltransferase activity"/>
    <property type="evidence" value="ECO:0007669"/>
    <property type="project" value="UniProtKB-KW"/>
</dbReference>
<dbReference type="Gene3D" id="2.20.130.10">
    <property type="entry name" value="CAC2371-like domains"/>
    <property type="match status" value="1"/>
</dbReference>
<keyword evidence="2" id="KW-0489">Methyltransferase</keyword>
<proteinExistence type="predicted"/>
<dbReference type="SUPFAM" id="SSF53335">
    <property type="entry name" value="S-adenosyl-L-methionine-dependent methyltransferases"/>
    <property type="match status" value="1"/>
</dbReference>
<gene>
    <name evidence="2" type="ORF">KVH32_10735</name>
</gene>
<keyword evidence="3" id="KW-1185">Reference proteome</keyword>
<keyword evidence="2" id="KW-0808">Transferase</keyword>
<dbReference type="Pfam" id="PF13649">
    <property type="entry name" value="Methyltransf_25"/>
    <property type="match status" value="1"/>
</dbReference>
<name>A0ABS7W386_STROV</name>
<dbReference type="Gene3D" id="3.40.50.150">
    <property type="entry name" value="Vaccinia Virus protein VP39"/>
    <property type="match status" value="1"/>
</dbReference>
<dbReference type="EMBL" id="JAHSTP010000003">
    <property type="protein sequence ID" value="MBZ6151646.1"/>
    <property type="molecule type" value="Genomic_DNA"/>
</dbReference>
<dbReference type="Proteomes" id="UP000758701">
    <property type="component" value="Unassembled WGS sequence"/>
</dbReference>
<protein>
    <submittedName>
        <fullName evidence="2">Class I SAM-dependent methyltransferase</fullName>
    </submittedName>
</protein>
<evidence type="ECO:0000259" key="1">
    <source>
        <dbReference type="Pfam" id="PF13649"/>
    </source>
</evidence>
<evidence type="ECO:0000313" key="3">
    <source>
        <dbReference type="Proteomes" id="UP000758701"/>
    </source>
</evidence>
<evidence type="ECO:0000313" key="2">
    <source>
        <dbReference type="EMBL" id="MBZ6151646.1"/>
    </source>
</evidence>
<dbReference type="GO" id="GO:0032259">
    <property type="term" value="P:methylation"/>
    <property type="evidence" value="ECO:0007669"/>
    <property type="project" value="UniProtKB-KW"/>
</dbReference>
<comment type="caution">
    <text evidence="2">The sequence shown here is derived from an EMBL/GenBank/DDBJ whole genome shotgun (WGS) entry which is preliminary data.</text>
</comment>
<dbReference type="CDD" id="cd02440">
    <property type="entry name" value="AdoMet_MTases"/>
    <property type="match status" value="1"/>
</dbReference>
<dbReference type="RefSeq" id="WP_037766375.1">
    <property type="nucleotide sequence ID" value="NZ_JAHSSQ010000010.1"/>
</dbReference>